<dbReference type="SUPFAM" id="SSF140383">
    <property type="entry name" value="BSD domain-like"/>
    <property type="match status" value="1"/>
</dbReference>
<accession>A0A8J5HB84</accession>
<dbReference type="EMBL" id="JACMSC010000004">
    <property type="protein sequence ID" value="KAG6523253.1"/>
    <property type="molecule type" value="Genomic_DNA"/>
</dbReference>
<dbReference type="PANTHER" id="PTHR31923">
    <property type="entry name" value="BSD DOMAIN-CONTAINING PROTEIN"/>
    <property type="match status" value="1"/>
</dbReference>
<sequence>MSWLSRSLANSLAPDHRSDGGEGSGGSSVAESRDDGRSFRSDKGSGVDEKEEDDDAGRGVKEDISELSQTLARQLWGVASFLAPLPQSAVDEAPPDPAVLSEAEQPTEEPDSAAVAGIRNDFAEIGGRFRSGISKISGNMGVSEISKFASNFLPFRDEEEEERAEEEEEDDRNFGSGAIGITDEVMSFVHNISMHAETWLDFPLLSDDEDSDVPQVLRNALSCSSNQEMQYHLPYIALVARLCFCAHKRAEAYWLNMCHICEEFQISLVPNNLCLCHLSDFHMSDAQLEHAYTIECFSPRLAALRIELCPNIMSEGSFWKTYFVLLHPRLNKQDAELLSTPQVVEARTMLLQKLQHQSKSDSPKLVDVSHGKSETSFPFSKPAITSKDAFDTFPSENPQTESLHEDRHPNPIIASWTATNQTVAEEKRQNKHLNKFNVASNISVEETDDDDWPEDEDGDTTPRIISIPIDEDVSFSDLEEEDEKYAPKALKT</sequence>
<feature type="compositionally biased region" description="Acidic residues" evidence="1">
    <location>
        <begin position="445"/>
        <end position="459"/>
    </location>
</feature>
<feature type="domain" description="BSD" evidence="2">
    <location>
        <begin position="278"/>
        <end position="330"/>
    </location>
</feature>
<reference evidence="3 4" key="1">
    <citation type="submission" date="2020-08" db="EMBL/GenBank/DDBJ databases">
        <title>Plant Genome Project.</title>
        <authorList>
            <person name="Zhang R.-G."/>
        </authorList>
    </citation>
    <scope>NUCLEOTIDE SEQUENCE [LARGE SCALE GENOMIC DNA]</scope>
    <source>
        <tissue evidence="3">Rhizome</tissue>
    </source>
</reference>
<dbReference type="AlphaFoldDB" id="A0A8J5HB84"/>
<dbReference type="Pfam" id="PF03909">
    <property type="entry name" value="BSD"/>
    <property type="match status" value="1"/>
</dbReference>
<dbReference type="Gene3D" id="1.10.3970.10">
    <property type="entry name" value="BSD domain"/>
    <property type="match status" value="1"/>
</dbReference>
<feature type="compositionally biased region" description="Basic and acidic residues" evidence="1">
    <location>
        <begin position="361"/>
        <end position="373"/>
    </location>
</feature>
<feature type="compositionally biased region" description="Polar residues" evidence="1">
    <location>
        <begin position="1"/>
        <end position="10"/>
    </location>
</feature>
<organism evidence="3 4">
    <name type="scientific">Zingiber officinale</name>
    <name type="common">Ginger</name>
    <name type="synonym">Amomum zingiber</name>
    <dbReference type="NCBI Taxonomy" id="94328"/>
    <lineage>
        <taxon>Eukaryota</taxon>
        <taxon>Viridiplantae</taxon>
        <taxon>Streptophyta</taxon>
        <taxon>Embryophyta</taxon>
        <taxon>Tracheophyta</taxon>
        <taxon>Spermatophyta</taxon>
        <taxon>Magnoliopsida</taxon>
        <taxon>Liliopsida</taxon>
        <taxon>Zingiberales</taxon>
        <taxon>Zingiberaceae</taxon>
        <taxon>Zingiber</taxon>
    </lineage>
</organism>
<feature type="region of interest" description="Disordered" evidence="1">
    <location>
        <begin position="361"/>
        <end position="408"/>
    </location>
</feature>
<dbReference type="PROSITE" id="PS50858">
    <property type="entry name" value="BSD"/>
    <property type="match status" value="1"/>
</dbReference>
<keyword evidence="4" id="KW-1185">Reference proteome</keyword>
<feature type="region of interest" description="Disordered" evidence="1">
    <location>
        <begin position="439"/>
        <end position="492"/>
    </location>
</feature>
<comment type="caution">
    <text evidence="3">The sequence shown here is derived from an EMBL/GenBank/DDBJ whole genome shotgun (WGS) entry which is preliminary data.</text>
</comment>
<proteinExistence type="predicted"/>
<feature type="compositionally biased region" description="Basic and acidic residues" evidence="1">
    <location>
        <begin position="31"/>
        <end position="48"/>
    </location>
</feature>
<dbReference type="Proteomes" id="UP000734854">
    <property type="component" value="Unassembled WGS sequence"/>
</dbReference>
<dbReference type="PANTHER" id="PTHR31923:SF4">
    <property type="entry name" value="BSD DOMAIN-CONTAINING PROTEIN"/>
    <property type="match status" value="1"/>
</dbReference>
<feature type="compositionally biased region" description="Acidic residues" evidence="1">
    <location>
        <begin position="469"/>
        <end position="483"/>
    </location>
</feature>
<gene>
    <name evidence="3" type="ORF">ZIOFF_013109</name>
</gene>
<evidence type="ECO:0000259" key="2">
    <source>
        <dbReference type="PROSITE" id="PS50858"/>
    </source>
</evidence>
<evidence type="ECO:0000313" key="3">
    <source>
        <dbReference type="EMBL" id="KAG6523253.1"/>
    </source>
</evidence>
<protein>
    <recommendedName>
        <fullName evidence="2">BSD domain-containing protein</fullName>
    </recommendedName>
</protein>
<name>A0A8J5HB84_ZINOF</name>
<feature type="region of interest" description="Disordered" evidence="1">
    <location>
        <begin position="88"/>
        <end position="113"/>
    </location>
</feature>
<dbReference type="InterPro" id="IPR035925">
    <property type="entry name" value="BSD_dom_sf"/>
</dbReference>
<feature type="compositionally biased region" description="Acidic residues" evidence="1">
    <location>
        <begin position="157"/>
        <end position="171"/>
    </location>
</feature>
<evidence type="ECO:0000256" key="1">
    <source>
        <dbReference type="SAM" id="MobiDB-lite"/>
    </source>
</evidence>
<evidence type="ECO:0000313" key="4">
    <source>
        <dbReference type="Proteomes" id="UP000734854"/>
    </source>
</evidence>
<feature type="region of interest" description="Disordered" evidence="1">
    <location>
        <begin position="157"/>
        <end position="177"/>
    </location>
</feature>
<dbReference type="SMART" id="SM00751">
    <property type="entry name" value="BSD"/>
    <property type="match status" value="1"/>
</dbReference>
<feature type="region of interest" description="Disordered" evidence="1">
    <location>
        <begin position="1"/>
        <end position="63"/>
    </location>
</feature>
<dbReference type="InterPro" id="IPR005607">
    <property type="entry name" value="BSD_dom"/>
</dbReference>